<dbReference type="GO" id="GO:0019825">
    <property type="term" value="F:oxygen binding"/>
    <property type="evidence" value="ECO:0007669"/>
    <property type="project" value="InterPro"/>
</dbReference>
<reference evidence="4 5" key="1">
    <citation type="submission" date="2016-01" db="EMBL/GenBank/DDBJ databases">
        <title>Genome Sequences of Twelve Sporeforming Bacillus Species Isolated from Foods.</title>
        <authorList>
            <person name="Berendsen E.M."/>
            <person name="Wells-Bennik M.H."/>
            <person name="Krawcyk A.O."/>
            <person name="De Jong A."/>
            <person name="Holsappel S."/>
            <person name="Eijlander R.T."/>
            <person name="Kuipers O.P."/>
        </authorList>
    </citation>
    <scope>NUCLEOTIDE SEQUENCE [LARGE SCALE GENOMIC DNA]</scope>
    <source>
        <strain evidence="4 5">B4102</strain>
    </source>
</reference>
<dbReference type="InterPro" id="IPR039379">
    <property type="entry name" value="Protoglobin_sensor_dom"/>
</dbReference>
<dbReference type="SUPFAM" id="SSF46458">
    <property type="entry name" value="Globin-like"/>
    <property type="match status" value="1"/>
</dbReference>
<keyword evidence="1 2" id="KW-0807">Transducer</keyword>
<dbReference type="EMBL" id="LQYN01000056">
    <property type="protein sequence ID" value="KYD05461.1"/>
    <property type="molecule type" value="Genomic_DNA"/>
</dbReference>
<dbReference type="PANTHER" id="PTHR32089:SF118">
    <property type="entry name" value="HEME-BASED AEROTACTIC TRANSDUCER HEMAT"/>
    <property type="match status" value="1"/>
</dbReference>
<dbReference type="InterPro" id="IPR012292">
    <property type="entry name" value="Globin/Proto"/>
</dbReference>
<dbReference type="InterPro" id="IPR044398">
    <property type="entry name" value="Globin-sensor_dom"/>
</dbReference>
<proteinExistence type="predicted"/>
<dbReference type="Gene3D" id="1.10.490.10">
    <property type="entry name" value="Globins"/>
    <property type="match status" value="1"/>
</dbReference>
<dbReference type="GO" id="GO:0007165">
    <property type="term" value="P:signal transduction"/>
    <property type="evidence" value="ECO:0007669"/>
    <property type="project" value="UniProtKB-KW"/>
</dbReference>
<dbReference type="Proteomes" id="UP000075666">
    <property type="component" value="Unassembled WGS sequence"/>
</dbReference>
<dbReference type="AlphaFoldDB" id="A0A150KZF1"/>
<dbReference type="SMART" id="SM00283">
    <property type="entry name" value="MA"/>
    <property type="match status" value="1"/>
</dbReference>
<dbReference type="Pfam" id="PF11563">
    <property type="entry name" value="Protoglobin"/>
    <property type="match status" value="1"/>
</dbReference>
<dbReference type="InterPro" id="IPR004089">
    <property type="entry name" value="MCPsignal_dom"/>
</dbReference>
<dbReference type="GO" id="GO:0020037">
    <property type="term" value="F:heme binding"/>
    <property type="evidence" value="ECO:0007669"/>
    <property type="project" value="InterPro"/>
</dbReference>
<dbReference type="PROSITE" id="PS50111">
    <property type="entry name" value="CHEMOTAXIS_TRANSDUC_2"/>
    <property type="match status" value="1"/>
</dbReference>
<dbReference type="OrthoDB" id="266313at2"/>
<gene>
    <name evidence="4" type="ORF">B4102_3185</name>
</gene>
<feature type="domain" description="Methyl-accepting transducer" evidence="3">
    <location>
        <begin position="205"/>
        <end position="432"/>
    </location>
</feature>
<dbReference type="CDD" id="cd11386">
    <property type="entry name" value="MCP_signal"/>
    <property type="match status" value="1"/>
</dbReference>
<dbReference type="Pfam" id="PF00015">
    <property type="entry name" value="MCPsignal"/>
    <property type="match status" value="1"/>
</dbReference>
<dbReference type="GO" id="GO:0016020">
    <property type="term" value="C:membrane"/>
    <property type="evidence" value="ECO:0007669"/>
    <property type="project" value="InterPro"/>
</dbReference>
<sequence>MKLFTKKERQGYLKEEANRLKPNVRIDVHKYSNLTQQLSLIDLTLDDLAVAKALQPLIRDNIERIYNPIYNNPFAGIQSVVNMVPIGIDLSGSQQYVVDFFDGIIDDTYVEKRYQLSKYYLMTGVEVRWYLCTNQAFTNNITDILTEEFEDDRESFALASKVTTKIFNLELQLCLSALQELQNEDATKKEIEAKQNIKETIGTITEELAAMSEEVGASVADVVVRSESIKTHLNEGLQSSIITSETSVTGRKQLDQVIEQTESLKESVNEIRTSIRSLEANSKEIGDIVAVITSIAEQTNLLALNAAIEAARAGEHGKGFSVVAAEVRKLAEQTKDSSSNITELVVSTTKQIKDVVEQINDVNSKTVLANQNVQDTVESFDEIQTASMASKEQNERNNQEMIKFIDILKEIGEAGAKVANLADDLNGTMQGY</sequence>
<dbReference type="CDD" id="cd01068">
    <property type="entry name" value="globin_sensor"/>
    <property type="match status" value="1"/>
</dbReference>
<evidence type="ECO:0000313" key="4">
    <source>
        <dbReference type="EMBL" id="KYD05461.1"/>
    </source>
</evidence>
<evidence type="ECO:0000256" key="1">
    <source>
        <dbReference type="ARBA" id="ARBA00023224"/>
    </source>
</evidence>
<name>A0A150KZF1_9BACI</name>
<organism evidence="4 5">
    <name type="scientific">Heyndrickxia sporothermodurans</name>
    <dbReference type="NCBI Taxonomy" id="46224"/>
    <lineage>
        <taxon>Bacteria</taxon>
        <taxon>Bacillati</taxon>
        <taxon>Bacillota</taxon>
        <taxon>Bacilli</taxon>
        <taxon>Bacillales</taxon>
        <taxon>Bacillaceae</taxon>
        <taxon>Heyndrickxia</taxon>
    </lineage>
</organism>
<comment type="caution">
    <text evidence="4">The sequence shown here is derived from an EMBL/GenBank/DDBJ whole genome shotgun (WGS) entry which is preliminary data.</text>
</comment>
<evidence type="ECO:0000259" key="3">
    <source>
        <dbReference type="PROSITE" id="PS50111"/>
    </source>
</evidence>
<dbReference type="SUPFAM" id="SSF58104">
    <property type="entry name" value="Methyl-accepting chemotaxis protein (MCP) signaling domain"/>
    <property type="match status" value="1"/>
</dbReference>
<dbReference type="RefSeq" id="WP_066231751.1">
    <property type="nucleotide sequence ID" value="NZ_LQYN01000056.1"/>
</dbReference>
<dbReference type="PATRIC" id="fig|46224.3.peg.3160"/>
<protein>
    <recommendedName>
        <fullName evidence="3">Methyl-accepting transducer domain-containing protein</fullName>
    </recommendedName>
</protein>
<evidence type="ECO:0000313" key="5">
    <source>
        <dbReference type="Proteomes" id="UP000075666"/>
    </source>
</evidence>
<dbReference type="Gene3D" id="1.10.287.950">
    <property type="entry name" value="Methyl-accepting chemotaxis protein"/>
    <property type="match status" value="1"/>
</dbReference>
<dbReference type="PANTHER" id="PTHR32089">
    <property type="entry name" value="METHYL-ACCEPTING CHEMOTAXIS PROTEIN MCPB"/>
    <property type="match status" value="1"/>
</dbReference>
<dbReference type="InterPro" id="IPR009050">
    <property type="entry name" value="Globin-like_sf"/>
</dbReference>
<dbReference type="STRING" id="46224.B4102_3185"/>
<evidence type="ECO:0000256" key="2">
    <source>
        <dbReference type="PROSITE-ProRule" id="PRU00284"/>
    </source>
</evidence>
<accession>A0A150KZF1</accession>
<keyword evidence="5" id="KW-1185">Reference proteome</keyword>